<proteinExistence type="predicted"/>
<feature type="non-terminal residue" evidence="1">
    <location>
        <position position="1"/>
    </location>
</feature>
<dbReference type="AlphaFoldDB" id="A0A382YKR9"/>
<reference evidence="1" key="1">
    <citation type="submission" date="2018-05" db="EMBL/GenBank/DDBJ databases">
        <authorList>
            <person name="Lanie J.A."/>
            <person name="Ng W.-L."/>
            <person name="Kazmierczak K.M."/>
            <person name="Andrzejewski T.M."/>
            <person name="Davidsen T.M."/>
            <person name="Wayne K.J."/>
            <person name="Tettelin H."/>
            <person name="Glass J.I."/>
            <person name="Rusch D."/>
            <person name="Podicherti R."/>
            <person name="Tsui H.-C.T."/>
            <person name="Winkler M.E."/>
        </authorList>
    </citation>
    <scope>NUCLEOTIDE SEQUENCE</scope>
</reference>
<protein>
    <submittedName>
        <fullName evidence="1">Uncharacterized protein</fullName>
    </submittedName>
</protein>
<accession>A0A382YKR9</accession>
<organism evidence="1">
    <name type="scientific">marine metagenome</name>
    <dbReference type="NCBI Taxonomy" id="408172"/>
    <lineage>
        <taxon>unclassified sequences</taxon>
        <taxon>metagenomes</taxon>
        <taxon>ecological metagenomes</taxon>
    </lineage>
</organism>
<gene>
    <name evidence="1" type="ORF">METZ01_LOCUS435962</name>
</gene>
<name>A0A382YKR9_9ZZZZ</name>
<dbReference type="EMBL" id="UINC01176127">
    <property type="protein sequence ID" value="SVD83108.1"/>
    <property type="molecule type" value="Genomic_DNA"/>
</dbReference>
<evidence type="ECO:0000313" key="1">
    <source>
        <dbReference type="EMBL" id="SVD83108.1"/>
    </source>
</evidence>
<sequence length="22" mass="2736">QTNQMARDRWMLMFPQKMPGRI</sequence>